<gene>
    <name evidence="2" type="ORF">SK069_06750</name>
</gene>
<dbReference type="Proteomes" id="UP001277761">
    <property type="component" value="Unassembled WGS sequence"/>
</dbReference>
<organism evidence="2 3">
    <name type="scientific">Patulibacter brassicae</name>
    <dbReference type="NCBI Taxonomy" id="1705717"/>
    <lineage>
        <taxon>Bacteria</taxon>
        <taxon>Bacillati</taxon>
        <taxon>Actinomycetota</taxon>
        <taxon>Thermoleophilia</taxon>
        <taxon>Solirubrobacterales</taxon>
        <taxon>Patulibacteraceae</taxon>
        <taxon>Patulibacter</taxon>
    </lineage>
</organism>
<accession>A0ABU4VHH7</accession>
<dbReference type="PROSITE" id="PS51733">
    <property type="entry name" value="BPL_LPL_CATALYTIC"/>
    <property type="match status" value="1"/>
</dbReference>
<dbReference type="InterPro" id="IPR004143">
    <property type="entry name" value="BPL_LPL_catalytic"/>
</dbReference>
<evidence type="ECO:0000259" key="1">
    <source>
        <dbReference type="PROSITE" id="PS51733"/>
    </source>
</evidence>
<protein>
    <recommendedName>
        <fullName evidence="1">BPL/LPL catalytic domain-containing protein</fullName>
    </recommendedName>
</protein>
<dbReference type="RefSeq" id="WP_319953434.1">
    <property type="nucleotide sequence ID" value="NZ_JAXAVX010000002.1"/>
</dbReference>
<dbReference type="Gene3D" id="3.30.930.10">
    <property type="entry name" value="Bira Bifunctional Protein, Domain 2"/>
    <property type="match status" value="1"/>
</dbReference>
<proteinExistence type="predicted"/>
<evidence type="ECO:0000313" key="2">
    <source>
        <dbReference type="EMBL" id="MDX8151282.1"/>
    </source>
</evidence>
<comment type="caution">
    <text evidence="2">The sequence shown here is derived from an EMBL/GenBank/DDBJ whole genome shotgun (WGS) entry which is preliminary data.</text>
</comment>
<dbReference type="Pfam" id="PF21948">
    <property type="entry name" value="LplA-B_cat"/>
    <property type="match status" value="1"/>
</dbReference>
<keyword evidence="3" id="KW-1185">Reference proteome</keyword>
<dbReference type="InterPro" id="IPR045864">
    <property type="entry name" value="aa-tRNA-synth_II/BPL/LPL"/>
</dbReference>
<feature type="domain" description="BPL/LPL catalytic" evidence="1">
    <location>
        <begin position="31"/>
        <end position="223"/>
    </location>
</feature>
<name>A0ABU4VHH7_9ACTN</name>
<evidence type="ECO:0000313" key="3">
    <source>
        <dbReference type="Proteomes" id="UP001277761"/>
    </source>
</evidence>
<dbReference type="EMBL" id="JAXAVX010000002">
    <property type="protein sequence ID" value="MDX8151282.1"/>
    <property type="molecule type" value="Genomic_DNA"/>
</dbReference>
<reference evidence="2 3" key="1">
    <citation type="submission" date="2023-11" db="EMBL/GenBank/DDBJ databases">
        <authorList>
            <person name="Xu M."/>
            <person name="Jiang T."/>
        </authorList>
    </citation>
    <scope>NUCLEOTIDE SEQUENCE [LARGE SCALE GENOMIC DNA]</scope>
    <source>
        <strain evidence="2 3">SD</strain>
    </source>
</reference>
<dbReference type="SUPFAM" id="SSF55681">
    <property type="entry name" value="Class II aaRS and biotin synthetases"/>
    <property type="match status" value="1"/>
</dbReference>
<sequence>MSTRLWHETVPGDPLREMALSHALLQRVAAGELPPILRVAVPGPTLALSRLDARAGGFGAAVAASRRHGFVPVVRLGGGHAAAYGPGSLLVEWFTPQAAALTGNAERYAAFGDALVGTLRALGVPATERELPGEYCAGAHSVALGDRVKVAGVSQRVVQGAALVTAMVLLRDDPPIGPVLRDVYAALAIEWRPETAGAIADVQEPPPVAALTAGLATRFGAEKPWTPDAATTRLADALVDQHRP</sequence>